<gene>
    <name evidence="3" type="ORF">CMV24_17915</name>
</gene>
<comment type="caution">
    <text evidence="3">The sequence shown here is derived from an EMBL/GenBank/DDBJ whole genome shotgun (WGS) entry which is preliminary data.</text>
</comment>
<accession>A0A2A3M2F3</accession>
<feature type="compositionally biased region" description="Basic residues" evidence="1">
    <location>
        <begin position="11"/>
        <end position="25"/>
    </location>
</feature>
<feature type="compositionally biased region" description="Basic and acidic residues" evidence="1">
    <location>
        <begin position="28"/>
        <end position="38"/>
    </location>
</feature>
<dbReference type="Proteomes" id="UP000218102">
    <property type="component" value="Unassembled WGS sequence"/>
</dbReference>
<dbReference type="AlphaFoldDB" id="A0A2A3M2F3"/>
<reference evidence="3 4" key="1">
    <citation type="submission" date="2017-09" db="EMBL/GenBank/DDBJ databases">
        <authorList>
            <person name="Ehlers B."/>
            <person name="Leendertz F.H."/>
        </authorList>
    </citation>
    <scope>NUCLEOTIDE SEQUENCE [LARGE SCALE GENOMIC DNA]</scope>
    <source>
        <strain evidence="3 4">DJ-1</strain>
    </source>
</reference>
<feature type="domain" description="DZANK-type" evidence="2">
    <location>
        <begin position="68"/>
        <end position="111"/>
    </location>
</feature>
<evidence type="ECO:0000256" key="1">
    <source>
        <dbReference type="SAM" id="MobiDB-lite"/>
    </source>
</evidence>
<dbReference type="Pfam" id="PF12773">
    <property type="entry name" value="DZR"/>
    <property type="match status" value="1"/>
</dbReference>
<evidence type="ECO:0000313" key="3">
    <source>
        <dbReference type="EMBL" id="PBJ94243.1"/>
    </source>
</evidence>
<evidence type="ECO:0000313" key="4">
    <source>
        <dbReference type="Proteomes" id="UP000218102"/>
    </source>
</evidence>
<feature type="region of interest" description="Disordered" evidence="1">
    <location>
        <begin position="8"/>
        <end position="45"/>
    </location>
</feature>
<organism evidence="3 4">
    <name type="scientific">Pseudomonas plecoglossicida</name>
    <dbReference type="NCBI Taxonomy" id="70775"/>
    <lineage>
        <taxon>Bacteria</taxon>
        <taxon>Pseudomonadati</taxon>
        <taxon>Pseudomonadota</taxon>
        <taxon>Gammaproteobacteria</taxon>
        <taxon>Pseudomonadales</taxon>
        <taxon>Pseudomonadaceae</taxon>
        <taxon>Pseudomonas</taxon>
    </lineage>
</organism>
<dbReference type="EMBL" id="NTME01000018">
    <property type="protein sequence ID" value="PBJ94243.1"/>
    <property type="molecule type" value="Genomic_DNA"/>
</dbReference>
<dbReference type="InterPro" id="IPR025874">
    <property type="entry name" value="DZR"/>
</dbReference>
<name>A0A2A3M2F3_PSEDL</name>
<proteinExistence type="predicted"/>
<evidence type="ECO:0000259" key="2">
    <source>
        <dbReference type="Pfam" id="PF12773"/>
    </source>
</evidence>
<sequence length="115" mass="12167">MSFLKNLLGGHHGRGNHGGGKHHGSGHGSDRHDRHGRFEQQQSCDSNDRVIEDGRVIAQAPIKDLQTCRHCRTANAPSARFCLNCGTPLSSGCTACGSSLTAGAKFCSQCGQATH</sequence>
<protein>
    <submittedName>
        <fullName evidence="3">Zinc ribbon domain-containing protein</fullName>
    </submittedName>
</protein>